<dbReference type="Proteomes" id="UP000009374">
    <property type="component" value="Unassembled WGS sequence"/>
</dbReference>
<dbReference type="InterPro" id="IPR004556">
    <property type="entry name" value="HemK-like"/>
</dbReference>
<dbReference type="PANTHER" id="PTHR18895">
    <property type="entry name" value="HEMK METHYLTRANSFERASE"/>
    <property type="match status" value="1"/>
</dbReference>
<keyword evidence="2 9" id="KW-0489">Methyltransferase</keyword>
<dbReference type="InterPro" id="IPR050320">
    <property type="entry name" value="N5-glutamine_MTase"/>
</dbReference>
<feature type="domain" description="Methyltransferase small" evidence="7">
    <location>
        <begin position="138"/>
        <end position="214"/>
    </location>
</feature>
<dbReference type="EC" id="2.1.1.297" evidence="1"/>
<sequence>MPSGPTTGPRRSRISPEPRPSGDATIEAWLRWGKSALRALEDPEREARLLMSALLSSGTAPWTRSRERLEKELASRYEDWINRRAAREPHHLITGEITFCGHSFFLAPGVLIPRPETEQLVELALRHTAASKGREPLRILDLGSGSGVIALSFLLERPEARAVAVEREPLALATLLENRRRHRLVDRLAVVRGDWEEMFGERPVFDCILSNPPYIPTDTIPALEPEVRAYEPASALDGGADGLDPYRKILPRAFRLIREGGLIALEIGDDMGDPTLFSAMAGKTGGATPLPTIIRDISGRHRIVFWTG</sequence>
<dbReference type="InterPro" id="IPR002052">
    <property type="entry name" value="DNA_methylase_N6_adenine_CS"/>
</dbReference>
<dbReference type="InterPro" id="IPR019874">
    <property type="entry name" value="RF_methyltr_PrmC"/>
</dbReference>
<dbReference type="NCBIfam" id="TIGR00536">
    <property type="entry name" value="hemK_fam"/>
    <property type="match status" value="1"/>
</dbReference>
<evidence type="ECO:0000256" key="3">
    <source>
        <dbReference type="ARBA" id="ARBA00022679"/>
    </source>
</evidence>
<dbReference type="GO" id="GO:0102559">
    <property type="term" value="F:peptide chain release factor N(5)-glutamine methyltransferase activity"/>
    <property type="evidence" value="ECO:0007669"/>
    <property type="project" value="UniProtKB-EC"/>
</dbReference>
<dbReference type="CDD" id="cd02440">
    <property type="entry name" value="AdoMet_MTases"/>
    <property type="match status" value="1"/>
</dbReference>
<gene>
    <name evidence="9" type="ORF">UBAL3_94240187</name>
</gene>
<protein>
    <recommendedName>
        <fullName evidence="1">peptide chain release factor N(5)-glutamine methyltransferase</fullName>
        <ecNumber evidence="1">2.1.1.297</ecNumber>
    </recommendedName>
</protein>
<keyword evidence="4" id="KW-0949">S-adenosyl-L-methionine</keyword>
<dbReference type="Pfam" id="PF05175">
    <property type="entry name" value="MTS"/>
    <property type="match status" value="1"/>
</dbReference>
<accession>C6HYV5</accession>
<organism evidence="9 10">
    <name type="scientific">Leptospirillum ferrodiazotrophum</name>
    <dbReference type="NCBI Taxonomy" id="412449"/>
    <lineage>
        <taxon>Bacteria</taxon>
        <taxon>Pseudomonadati</taxon>
        <taxon>Nitrospirota</taxon>
        <taxon>Nitrospiria</taxon>
        <taxon>Nitrospirales</taxon>
        <taxon>Nitrospiraceae</taxon>
        <taxon>Leptospirillum</taxon>
    </lineage>
</organism>
<evidence type="ECO:0000256" key="2">
    <source>
        <dbReference type="ARBA" id="ARBA00022603"/>
    </source>
</evidence>
<dbReference type="InterPro" id="IPR040758">
    <property type="entry name" value="PrmC_N"/>
</dbReference>
<evidence type="ECO:0000313" key="10">
    <source>
        <dbReference type="Proteomes" id="UP000009374"/>
    </source>
</evidence>
<dbReference type="NCBIfam" id="TIGR03534">
    <property type="entry name" value="RF_mod_PrmC"/>
    <property type="match status" value="1"/>
</dbReference>
<dbReference type="Gene3D" id="1.10.8.10">
    <property type="entry name" value="DNA helicase RuvA subunit, C-terminal domain"/>
    <property type="match status" value="1"/>
</dbReference>
<keyword evidence="3" id="KW-0808">Transferase</keyword>
<reference evidence="9 10" key="1">
    <citation type="journal article" date="2009" name="Appl. Environ. Microbiol.">
        <title>Community genomic and proteomic analyses of chemoautotrophic iron-oxidizing "Leptospirillum rubarum" (Group II) and "Leptospirillum ferrodiazotrophum" (Group III) bacteria in acid mine drainage biofilms.</title>
        <authorList>
            <person name="Goltsman D.S."/>
            <person name="Denef V.J."/>
            <person name="Singer S.W."/>
            <person name="VerBerkmoes N.C."/>
            <person name="Lefsrud M."/>
            <person name="Mueller R.S."/>
            <person name="Dick G.J."/>
            <person name="Sun C.L."/>
            <person name="Wheeler K.E."/>
            <person name="Zemla A."/>
            <person name="Baker B.J."/>
            <person name="Hauser L."/>
            <person name="Land M."/>
            <person name="Shah M.B."/>
            <person name="Thelen M.P."/>
            <person name="Hettich R.L."/>
            <person name="Banfield J.F."/>
        </authorList>
    </citation>
    <scope>NUCLEOTIDE SEQUENCE [LARGE SCALE GENOMIC DNA]</scope>
</reference>
<dbReference type="GO" id="GO:0032259">
    <property type="term" value="P:methylation"/>
    <property type="evidence" value="ECO:0007669"/>
    <property type="project" value="UniProtKB-KW"/>
</dbReference>
<feature type="region of interest" description="Disordered" evidence="6">
    <location>
        <begin position="1"/>
        <end position="22"/>
    </location>
</feature>
<dbReference type="GO" id="GO:0003676">
    <property type="term" value="F:nucleic acid binding"/>
    <property type="evidence" value="ECO:0007669"/>
    <property type="project" value="InterPro"/>
</dbReference>
<dbReference type="AlphaFoldDB" id="C6HYV5"/>
<evidence type="ECO:0000256" key="6">
    <source>
        <dbReference type="SAM" id="MobiDB-lite"/>
    </source>
</evidence>
<dbReference type="EMBL" id="GG693878">
    <property type="protein sequence ID" value="EES52390.1"/>
    <property type="molecule type" value="Genomic_DNA"/>
</dbReference>
<keyword evidence="10" id="KW-1185">Reference proteome</keyword>
<evidence type="ECO:0000259" key="8">
    <source>
        <dbReference type="Pfam" id="PF17827"/>
    </source>
</evidence>
<comment type="catalytic activity">
    <reaction evidence="5">
        <text>L-glutaminyl-[peptide chain release factor] + S-adenosyl-L-methionine = N(5)-methyl-L-glutaminyl-[peptide chain release factor] + S-adenosyl-L-homocysteine + H(+)</text>
        <dbReference type="Rhea" id="RHEA:42896"/>
        <dbReference type="Rhea" id="RHEA-COMP:10271"/>
        <dbReference type="Rhea" id="RHEA-COMP:10272"/>
        <dbReference type="ChEBI" id="CHEBI:15378"/>
        <dbReference type="ChEBI" id="CHEBI:30011"/>
        <dbReference type="ChEBI" id="CHEBI:57856"/>
        <dbReference type="ChEBI" id="CHEBI:59789"/>
        <dbReference type="ChEBI" id="CHEBI:61891"/>
        <dbReference type="EC" id="2.1.1.297"/>
    </reaction>
</comment>
<name>C6HYV5_9BACT</name>
<evidence type="ECO:0000259" key="7">
    <source>
        <dbReference type="Pfam" id="PF05175"/>
    </source>
</evidence>
<evidence type="ECO:0000256" key="5">
    <source>
        <dbReference type="ARBA" id="ARBA00048391"/>
    </source>
</evidence>
<evidence type="ECO:0000256" key="1">
    <source>
        <dbReference type="ARBA" id="ARBA00012771"/>
    </source>
</evidence>
<dbReference type="InterPro" id="IPR029063">
    <property type="entry name" value="SAM-dependent_MTases_sf"/>
</dbReference>
<dbReference type="PANTHER" id="PTHR18895:SF74">
    <property type="entry name" value="MTRF1L RELEASE FACTOR GLUTAMINE METHYLTRANSFERASE"/>
    <property type="match status" value="1"/>
</dbReference>
<evidence type="ECO:0000256" key="4">
    <source>
        <dbReference type="ARBA" id="ARBA00022691"/>
    </source>
</evidence>
<evidence type="ECO:0000313" key="9">
    <source>
        <dbReference type="EMBL" id="EES52390.1"/>
    </source>
</evidence>
<dbReference type="Gene3D" id="3.40.50.150">
    <property type="entry name" value="Vaccinia Virus protein VP39"/>
    <property type="match status" value="1"/>
</dbReference>
<feature type="domain" description="Release factor glutamine methyltransferase N-terminal" evidence="8">
    <location>
        <begin position="29"/>
        <end position="95"/>
    </location>
</feature>
<dbReference type="Pfam" id="PF17827">
    <property type="entry name" value="PrmC_N"/>
    <property type="match status" value="1"/>
</dbReference>
<dbReference type="PROSITE" id="PS00092">
    <property type="entry name" value="N6_MTASE"/>
    <property type="match status" value="1"/>
</dbReference>
<dbReference type="InterPro" id="IPR007848">
    <property type="entry name" value="Small_mtfrase_dom"/>
</dbReference>
<proteinExistence type="predicted"/>
<dbReference type="SUPFAM" id="SSF53335">
    <property type="entry name" value="S-adenosyl-L-methionine-dependent methyltransferases"/>
    <property type="match status" value="1"/>
</dbReference>